<name>A0ABN0JG33_9GAMM</name>
<evidence type="ECO:0000313" key="2">
    <source>
        <dbReference type="Proteomes" id="UP000013034"/>
    </source>
</evidence>
<dbReference type="RefSeq" id="WP_004653634.1">
    <property type="nucleotide sequence ID" value="NZ_KB849179.1"/>
</dbReference>
<comment type="caution">
    <text evidence="1">The sequence shown here is derived from an EMBL/GenBank/DDBJ whole genome shotgun (WGS) entry which is preliminary data.</text>
</comment>
<dbReference type="InterPro" id="IPR014054">
    <property type="entry name" value="Phage_regulatory_Rha"/>
</dbReference>
<protein>
    <recommendedName>
        <fullName evidence="3">Rha family transcriptional regulator</fullName>
    </recommendedName>
</protein>
<keyword evidence="2" id="KW-1185">Reference proteome</keyword>
<dbReference type="EMBL" id="APOI01000014">
    <property type="protein sequence ID" value="ENU24186.1"/>
    <property type="molecule type" value="Genomic_DNA"/>
</dbReference>
<sequence length="171" mass="20118">MKIDFNALVMLDHGVPVTTSFRVAEIFKKQHKHVLRAIQNLECSKEFTERNFGLCYKINELQNGKAQPYYEMTKDGFVFLAMGFTGKEAAQFKEAYINAFNWIQDELMKRGMSLMQRYNFVSLKFNTRKDEVSNSARSMRFWQDEKPEFLGELEILEKELQPHLTGLELKQ</sequence>
<accession>A0ABN0JG33</accession>
<organism evidence="1 2">
    <name type="scientific">Acinetobacter proteolyticus</name>
    <dbReference type="NCBI Taxonomy" id="1776741"/>
    <lineage>
        <taxon>Bacteria</taxon>
        <taxon>Pseudomonadati</taxon>
        <taxon>Pseudomonadota</taxon>
        <taxon>Gammaproteobacteria</taxon>
        <taxon>Moraxellales</taxon>
        <taxon>Moraxellaceae</taxon>
        <taxon>Acinetobacter</taxon>
    </lineage>
</organism>
<dbReference type="NCBIfam" id="TIGR02681">
    <property type="entry name" value="phage_pRha"/>
    <property type="match status" value="1"/>
</dbReference>
<dbReference type="Proteomes" id="UP000013034">
    <property type="component" value="Unassembled WGS sequence"/>
</dbReference>
<gene>
    <name evidence="1" type="ORF">F993_01502</name>
</gene>
<dbReference type="Pfam" id="PF09669">
    <property type="entry name" value="Phage_pRha"/>
    <property type="match status" value="1"/>
</dbReference>
<proteinExistence type="predicted"/>
<evidence type="ECO:0000313" key="1">
    <source>
        <dbReference type="EMBL" id="ENU24186.1"/>
    </source>
</evidence>
<evidence type="ECO:0008006" key="3">
    <source>
        <dbReference type="Google" id="ProtNLM"/>
    </source>
</evidence>
<reference evidence="1 2" key="1">
    <citation type="submission" date="2013-02" db="EMBL/GenBank/DDBJ databases">
        <title>The Genome Sequence of Acinetobacter sp. NIPH 809.</title>
        <authorList>
            <consortium name="The Broad Institute Genome Sequencing Platform"/>
            <consortium name="The Broad Institute Genome Sequencing Center for Infectious Disease"/>
            <person name="Cerqueira G."/>
            <person name="Feldgarden M."/>
            <person name="Courvalin P."/>
            <person name="Perichon B."/>
            <person name="Grillot-Courvalin C."/>
            <person name="Clermont D."/>
            <person name="Rocha E."/>
            <person name="Yoon E.-J."/>
            <person name="Nemec A."/>
            <person name="Walker B."/>
            <person name="Young S.K."/>
            <person name="Zeng Q."/>
            <person name="Gargeya S."/>
            <person name="Fitzgerald M."/>
            <person name="Haas B."/>
            <person name="Abouelleil A."/>
            <person name="Alvarado L."/>
            <person name="Arachchi H.M."/>
            <person name="Berlin A.M."/>
            <person name="Chapman S.B."/>
            <person name="Dewar J."/>
            <person name="Goldberg J."/>
            <person name="Griggs A."/>
            <person name="Gujja S."/>
            <person name="Hansen M."/>
            <person name="Howarth C."/>
            <person name="Imamovic A."/>
            <person name="Larimer J."/>
            <person name="McCowan C."/>
            <person name="Murphy C."/>
            <person name="Neiman D."/>
            <person name="Pearson M."/>
            <person name="Priest M."/>
            <person name="Roberts A."/>
            <person name="Saif S."/>
            <person name="Shea T."/>
            <person name="Sisk P."/>
            <person name="Sykes S."/>
            <person name="Wortman J."/>
            <person name="Nusbaum C."/>
            <person name="Birren B."/>
        </authorList>
    </citation>
    <scope>NUCLEOTIDE SEQUENCE [LARGE SCALE GENOMIC DNA]</scope>
    <source>
        <strain evidence="1 2">NIPH 809</strain>
    </source>
</reference>